<gene>
    <name evidence="1" type="ORF">PCIT_a1491</name>
</gene>
<comment type="caution">
    <text evidence="1">The sequence shown here is derived from an EMBL/GenBank/DDBJ whole genome shotgun (WGS) entry which is preliminary data.</text>
</comment>
<sequence length="47" mass="5465">MILNPVILLHLYQQNNVIIARKMPSITIDYLSPHYYSDFAQSMGLNK</sequence>
<accession>A0AAD4AMG0</accession>
<name>A0AAD4AMG0_9GAMM</name>
<evidence type="ECO:0000313" key="2">
    <source>
        <dbReference type="Proteomes" id="UP000016487"/>
    </source>
</evidence>
<organism evidence="1 2">
    <name type="scientific">Pseudoalteromonas citrea</name>
    <dbReference type="NCBI Taxonomy" id="43655"/>
    <lineage>
        <taxon>Bacteria</taxon>
        <taxon>Pseudomonadati</taxon>
        <taxon>Pseudomonadota</taxon>
        <taxon>Gammaproteobacteria</taxon>
        <taxon>Alteromonadales</taxon>
        <taxon>Pseudoalteromonadaceae</taxon>
        <taxon>Pseudoalteromonas</taxon>
    </lineage>
</organism>
<protein>
    <submittedName>
        <fullName evidence="1">Uncharacterized protein</fullName>
    </submittedName>
</protein>
<dbReference type="Proteomes" id="UP000016487">
    <property type="component" value="Unassembled WGS sequence"/>
</dbReference>
<evidence type="ECO:0000313" key="1">
    <source>
        <dbReference type="EMBL" id="KAF7775324.1"/>
    </source>
</evidence>
<reference evidence="1" key="2">
    <citation type="submission" date="2015-03" db="EMBL/GenBank/DDBJ databases">
        <title>Genome sequence of Pseudoalteromonas citrea.</title>
        <authorList>
            <person name="Xie B.-B."/>
            <person name="Rong J.-C."/>
            <person name="Qin Q.-L."/>
            <person name="Zhang Y.-Z."/>
        </authorList>
    </citation>
    <scope>NUCLEOTIDE SEQUENCE</scope>
    <source>
        <strain evidence="1">DSM 8771</strain>
    </source>
</reference>
<dbReference type="AlphaFoldDB" id="A0AAD4AMG0"/>
<reference evidence="1" key="1">
    <citation type="journal article" date="2012" name="J. Bacteriol.">
        <title>Genome sequences of type strains of seven species of the marine bacterium Pseudoalteromonas.</title>
        <authorList>
            <person name="Xie B.B."/>
            <person name="Shu Y.L."/>
            <person name="Qin Q.L."/>
            <person name="Rong J.C."/>
            <person name="Zhang X.Y."/>
            <person name="Chen X.L."/>
            <person name="Shi M."/>
            <person name="He H.L."/>
            <person name="Zhou B.C."/>
            <person name="Zhang Y.Z."/>
        </authorList>
    </citation>
    <scope>NUCLEOTIDE SEQUENCE</scope>
    <source>
        <strain evidence="1">DSM 8771</strain>
    </source>
</reference>
<dbReference type="EMBL" id="AHBZ03000012">
    <property type="protein sequence ID" value="KAF7775324.1"/>
    <property type="molecule type" value="Genomic_DNA"/>
</dbReference>
<proteinExistence type="predicted"/>